<name>A0A974W8D1_9NOCA</name>
<protein>
    <submittedName>
        <fullName evidence="2">Nuclear transport factor 2 family protein</fullName>
    </submittedName>
</protein>
<dbReference type="EMBL" id="CP070619">
    <property type="protein sequence ID" value="QSE92582.1"/>
    <property type="molecule type" value="Genomic_DNA"/>
</dbReference>
<sequence length="163" mass="18860">MTTVVNGVTLTSEPLARNDRARSNIDVVIEFFSLYLRDKERFYALWVEDEPEVLTPYVANDVATCQIGSHRGWTAVRAFWDPIHDDMQGRFDWYIDGIIPGEDPDVVVVRSHSDVDVRTRGVWGDKHLSYQGRYVQIFRFEDGRVKSFEEYYDTAQLNAVYGA</sequence>
<dbReference type="SUPFAM" id="SSF54427">
    <property type="entry name" value="NTF2-like"/>
    <property type="match status" value="1"/>
</dbReference>
<reference evidence="2 3" key="1">
    <citation type="journal article" date="2021" name="Microbiol. Resour. Announc.">
        <title>Complete Genome Sequences of Two Rhodococcus sp. Strains with Large and Linear Chromosomes, Isolated from Apple Rhizosphere.</title>
        <authorList>
            <person name="Benning S."/>
            <person name="Brugnone N."/>
            <person name="Siani R."/>
            <person name="Kublik S."/>
            <person name="Schloter M."/>
            <person name="Rad V."/>
        </authorList>
    </citation>
    <scope>NUCLEOTIDE SEQUENCE [LARGE SCALE GENOMIC DNA]</scope>
    <source>
        <strain evidence="2 3">R79</strain>
    </source>
</reference>
<feature type="domain" description="SnoaL-like" evidence="1">
    <location>
        <begin position="40"/>
        <end position="146"/>
    </location>
</feature>
<gene>
    <name evidence="2" type="ORF">JWS13_30220</name>
</gene>
<evidence type="ECO:0000259" key="1">
    <source>
        <dbReference type="Pfam" id="PF12680"/>
    </source>
</evidence>
<dbReference type="Pfam" id="PF12680">
    <property type="entry name" value="SnoaL_2"/>
    <property type="match status" value="1"/>
</dbReference>
<reference evidence="2 3" key="2">
    <citation type="journal article" date="2022" name="Arch. Microbiol.">
        <title>Rhodococcus pseudokoreensis sp. nov. isolated from the rhizosphere of young M26 apple rootstocks.</title>
        <authorList>
            <person name="Kampfer P."/>
            <person name="Glaeser S.P."/>
            <person name="Blom J."/>
            <person name="Wolf J."/>
            <person name="Benning S."/>
            <person name="Schloter M."/>
            <person name="Neumann-Schaal M."/>
        </authorList>
    </citation>
    <scope>NUCLEOTIDE SEQUENCE [LARGE SCALE GENOMIC DNA]</scope>
    <source>
        <strain evidence="2 3">R79</strain>
    </source>
</reference>
<accession>A0A974W8D1</accession>
<evidence type="ECO:0000313" key="2">
    <source>
        <dbReference type="EMBL" id="QSE92582.1"/>
    </source>
</evidence>
<dbReference type="Gene3D" id="3.10.450.50">
    <property type="match status" value="1"/>
</dbReference>
<proteinExistence type="predicted"/>
<keyword evidence="3" id="KW-1185">Reference proteome</keyword>
<organism evidence="2 3">
    <name type="scientific">Rhodococcus pseudokoreensis</name>
    <dbReference type="NCBI Taxonomy" id="2811421"/>
    <lineage>
        <taxon>Bacteria</taxon>
        <taxon>Bacillati</taxon>
        <taxon>Actinomycetota</taxon>
        <taxon>Actinomycetes</taxon>
        <taxon>Mycobacteriales</taxon>
        <taxon>Nocardiaceae</taxon>
        <taxon>Rhodococcus</taxon>
    </lineage>
</organism>
<dbReference type="RefSeq" id="WP_206009048.1">
    <property type="nucleotide sequence ID" value="NZ_CP070619.1"/>
</dbReference>
<dbReference type="InterPro" id="IPR032710">
    <property type="entry name" value="NTF2-like_dom_sf"/>
</dbReference>
<evidence type="ECO:0000313" key="3">
    <source>
        <dbReference type="Proteomes" id="UP000662986"/>
    </source>
</evidence>
<dbReference type="InterPro" id="IPR037401">
    <property type="entry name" value="SnoaL-like"/>
</dbReference>
<dbReference type="Proteomes" id="UP000662986">
    <property type="component" value="Chromosome"/>
</dbReference>